<name>A0A645AUV5_9ZZZZ</name>
<dbReference type="Gene3D" id="3.30.300.20">
    <property type="match status" value="1"/>
</dbReference>
<dbReference type="SUPFAM" id="SSF89919">
    <property type="entry name" value="Ribosome-binding factor A, RbfA"/>
    <property type="match status" value="1"/>
</dbReference>
<comment type="caution">
    <text evidence="1">The sequence shown here is derived from an EMBL/GenBank/DDBJ whole genome shotgun (WGS) entry which is preliminary data.</text>
</comment>
<evidence type="ECO:0000313" key="1">
    <source>
        <dbReference type="EMBL" id="MPM56081.1"/>
    </source>
</evidence>
<dbReference type="GO" id="GO:0006364">
    <property type="term" value="P:rRNA processing"/>
    <property type="evidence" value="ECO:0007669"/>
    <property type="project" value="InterPro"/>
</dbReference>
<sequence>MENQSTRQLKVSRQLQRDLSEIFREKGTQSFAGSMISVTSVRISPDLSVARVYISIFPSSKAEEVFNILENTGKSIRGELGKRVSKQLRIVPELVFKIDDSLDYVEKIDELLKK</sequence>
<proteinExistence type="inferred from homology"/>
<dbReference type="NCBIfam" id="TIGR00082">
    <property type="entry name" value="rbfA"/>
    <property type="match status" value="1"/>
</dbReference>
<dbReference type="InterPro" id="IPR023799">
    <property type="entry name" value="RbfA_dom_sf"/>
</dbReference>
<accession>A0A645AUV5</accession>
<organism evidence="1">
    <name type="scientific">bioreactor metagenome</name>
    <dbReference type="NCBI Taxonomy" id="1076179"/>
    <lineage>
        <taxon>unclassified sequences</taxon>
        <taxon>metagenomes</taxon>
        <taxon>ecological metagenomes</taxon>
    </lineage>
</organism>
<reference evidence="1" key="1">
    <citation type="submission" date="2019-08" db="EMBL/GenBank/DDBJ databases">
        <authorList>
            <person name="Kucharzyk K."/>
            <person name="Murdoch R.W."/>
            <person name="Higgins S."/>
            <person name="Loffler F."/>
        </authorList>
    </citation>
    <scope>NUCLEOTIDE SEQUENCE</scope>
</reference>
<dbReference type="AlphaFoldDB" id="A0A645AUV5"/>
<dbReference type="GO" id="GO:0005829">
    <property type="term" value="C:cytosol"/>
    <property type="evidence" value="ECO:0007669"/>
    <property type="project" value="TreeGrafter"/>
</dbReference>
<gene>
    <name evidence="1" type="primary">rbfA_31</name>
    <name evidence="1" type="ORF">SDC9_102880</name>
</gene>
<dbReference type="PANTHER" id="PTHR33515:SF1">
    <property type="entry name" value="RIBOSOME-BINDING FACTOR A, CHLOROPLASTIC-RELATED"/>
    <property type="match status" value="1"/>
</dbReference>
<dbReference type="EMBL" id="VSSQ01015571">
    <property type="protein sequence ID" value="MPM56081.1"/>
    <property type="molecule type" value="Genomic_DNA"/>
</dbReference>
<dbReference type="InterPro" id="IPR015946">
    <property type="entry name" value="KH_dom-like_a/b"/>
</dbReference>
<dbReference type="PANTHER" id="PTHR33515">
    <property type="entry name" value="RIBOSOME-BINDING FACTOR A, CHLOROPLASTIC-RELATED"/>
    <property type="match status" value="1"/>
</dbReference>
<dbReference type="InterPro" id="IPR000238">
    <property type="entry name" value="RbfA"/>
</dbReference>
<protein>
    <submittedName>
        <fullName evidence="1">Ribosome-binding factor A</fullName>
    </submittedName>
</protein>
<dbReference type="GO" id="GO:0043024">
    <property type="term" value="F:ribosomal small subunit binding"/>
    <property type="evidence" value="ECO:0007669"/>
    <property type="project" value="TreeGrafter"/>
</dbReference>
<dbReference type="HAMAP" id="MF_00003">
    <property type="entry name" value="RbfA"/>
    <property type="match status" value="1"/>
</dbReference>
<dbReference type="Pfam" id="PF02033">
    <property type="entry name" value="RBFA"/>
    <property type="match status" value="1"/>
</dbReference>